<evidence type="ECO:0000256" key="1">
    <source>
        <dbReference type="ARBA" id="ARBA00004123"/>
    </source>
</evidence>
<organism evidence="14 15">
    <name type="scientific">Owenia fusiformis</name>
    <name type="common">Polychaete worm</name>
    <dbReference type="NCBI Taxonomy" id="6347"/>
    <lineage>
        <taxon>Eukaryota</taxon>
        <taxon>Metazoa</taxon>
        <taxon>Spiralia</taxon>
        <taxon>Lophotrochozoa</taxon>
        <taxon>Annelida</taxon>
        <taxon>Polychaeta</taxon>
        <taxon>Sedentaria</taxon>
        <taxon>Canalipalpata</taxon>
        <taxon>Sabellida</taxon>
        <taxon>Oweniida</taxon>
        <taxon>Oweniidae</taxon>
        <taxon>Owenia</taxon>
    </lineage>
</organism>
<dbReference type="OrthoDB" id="10052653at2759"/>
<evidence type="ECO:0000256" key="7">
    <source>
        <dbReference type="ARBA" id="ARBA00023054"/>
    </source>
</evidence>
<dbReference type="AlphaFoldDB" id="A0A8J1URC7"/>
<evidence type="ECO:0000256" key="9">
    <source>
        <dbReference type="ARBA" id="ARBA00023163"/>
    </source>
</evidence>
<dbReference type="GO" id="GO:0034504">
    <property type="term" value="P:protein localization to nucleus"/>
    <property type="evidence" value="ECO:0007669"/>
    <property type="project" value="TreeGrafter"/>
</dbReference>
<keyword evidence="6" id="KW-0805">Transcription regulation</keyword>
<protein>
    <recommendedName>
        <fullName evidence="3">Protein BANP</fullName>
    </recommendedName>
</protein>
<comment type="similarity">
    <text evidence="2">Belongs to the BANP/SMAR1 family.</text>
</comment>
<evidence type="ECO:0000256" key="3">
    <source>
        <dbReference type="ARBA" id="ARBA00015794"/>
    </source>
</evidence>
<dbReference type="PROSITE" id="PS51457">
    <property type="entry name" value="BEN"/>
    <property type="match status" value="1"/>
</dbReference>
<proteinExistence type="inferred from homology"/>
<feature type="compositionally biased region" description="Basic and acidic residues" evidence="13">
    <location>
        <begin position="439"/>
        <end position="455"/>
    </location>
</feature>
<comment type="subcellular location">
    <subcellularLocation>
        <location evidence="1">Nucleus</location>
    </subcellularLocation>
</comment>
<keyword evidence="15" id="KW-1185">Reference proteome</keyword>
<evidence type="ECO:0000256" key="2">
    <source>
        <dbReference type="ARBA" id="ARBA00009735"/>
    </source>
</evidence>
<dbReference type="GO" id="GO:0042177">
    <property type="term" value="P:negative regulation of protein catabolic process"/>
    <property type="evidence" value="ECO:0007669"/>
    <property type="project" value="TreeGrafter"/>
</dbReference>
<evidence type="ECO:0000313" key="15">
    <source>
        <dbReference type="Proteomes" id="UP000749559"/>
    </source>
</evidence>
<evidence type="ECO:0000313" key="14">
    <source>
        <dbReference type="EMBL" id="CAH1778702.1"/>
    </source>
</evidence>
<dbReference type="Gene3D" id="1.10.10.2590">
    <property type="entry name" value="BEN domain"/>
    <property type="match status" value="1"/>
</dbReference>
<evidence type="ECO:0000256" key="8">
    <source>
        <dbReference type="ARBA" id="ARBA00023125"/>
    </source>
</evidence>
<feature type="region of interest" description="Disordered" evidence="13">
    <location>
        <begin position="425"/>
        <end position="492"/>
    </location>
</feature>
<dbReference type="GO" id="GO:0006325">
    <property type="term" value="P:chromatin organization"/>
    <property type="evidence" value="ECO:0007669"/>
    <property type="project" value="UniProtKB-KW"/>
</dbReference>
<name>A0A8J1URC7_OWEFU</name>
<keyword evidence="4" id="KW-0678">Repressor</keyword>
<dbReference type="FunFam" id="1.10.10.2590:FF:000001">
    <property type="entry name" value="protein BANP isoform X1"/>
    <property type="match status" value="1"/>
</dbReference>
<dbReference type="GO" id="GO:0003677">
    <property type="term" value="F:DNA binding"/>
    <property type="evidence" value="ECO:0007669"/>
    <property type="project" value="UniProtKB-KW"/>
</dbReference>
<dbReference type="Proteomes" id="UP000749559">
    <property type="component" value="Unassembled WGS sequence"/>
</dbReference>
<dbReference type="InterPro" id="IPR018379">
    <property type="entry name" value="BEN_domain"/>
</dbReference>
<sequence length="492" mass="54506">MEKMITRRMQAVNNTADIPADMVVVEEESAATEDGSMEPAQKRFKSENVSERNVEQSSVKQILFNINQAICLRLDNIESKLEVLNNRSKEMEGKIDQITLLTAGLGSVPSSTPIKKTVNHVATSGGSMKRGGAVIVGLPQEKASKGNESENDDSDCQSEVMTTPTLSQEHSQQQSSSLTNLGPNVTLITLNTEEDFPTGSWLGDEHNPEMRVRVPITPSDMIHIHSNCRTAEKMALTMLDYLFDRDIQACSNLSGMGKYGKKQLDPLMIYGIRCHLIHKFAITESDWHRIKLNMDSKCRTAFRRKQKGLPLTVKAFRGKAPPAYISMEEAGEISPNNQDGLQQLQDGASVHLNQPSEADLQQAIANAFQRGQAGEMIQQGEIQVLHATPEQINQLQQGHHIQILQDGQIIQGLRSEEGEQVAVPMGQEDGEGMTAESGEELRIDHQEDQHDHVGREEEDDSEDQPQDDLTQDEGNLVVTTEGELLRIERASP</sequence>
<keyword evidence="11" id="KW-0131">Cell cycle</keyword>
<dbReference type="SMART" id="SM01025">
    <property type="entry name" value="BEN"/>
    <property type="match status" value="1"/>
</dbReference>
<feature type="region of interest" description="Disordered" evidence="13">
    <location>
        <begin position="140"/>
        <end position="180"/>
    </location>
</feature>
<keyword evidence="8" id="KW-0238">DNA-binding</keyword>
<feature type="compositionally biased region" description="Acidic residues" evidence="13">
    <location>
        <begin position="456"/>
        <end position="471"/>
    </location>
</feature>
<feature type="compositionally biased region" description="Polar residues" evidence="13">
    <location>
        <begin position="157"/>
        <end position="166"/>
    </location>
</feature>
<evidence type="ECO:0000256" key="6">
    <source>
        <dbReference type="ARBA" id="ARBA00023015"/>
    </source>
</evidence>
<evidence type="ECO:0000256" key="12">
    <source>
        <dbReference type="SAM" id="Coils"/>
    </source>
</evidence>
<keyword evidence="5" id="KW-0156">Chromatin regulator</keyword>
<evidence type="ECO:0000256" key="4">
    <source>
        <dbReference type="ARBA" id="ARBA00022491"/>
    </source>
</evidence>
<evidence type="ECO:0000256" key="13">
    <source>
        <dbReference type="SAM" id="MobiDB-lite"/>
    </source>
</evidence>
<feature type="compositionally biased region" description="Low complexity" evidence="13">
    <location>
        <begin position="167"/>
        <end position="177"/>
    </location>
</feature>
<feature type="compositionally biased region" description="Basic and acidic residues" evidence="13">
    <location>
        <begin position="483"/>
        <end position="492"/>
    </location>
</feature>
<dbReference type="InterPro" id="IPR042343">
    <property type="entry name" value="BANP"/>
</dbReference>
<dbReference type="EMBL" id="CAIIXF020000003">
    <property type="protein sequence ID" value="CAH1778702.1"/>
    <property type="molecule type" value="Genomic_DNA"/>
</dbReference>
<reference evidence="14" key="1">
    <citation type="submission" date="2022-03" db="EMBL/GenBank/DDBJ databases">
        <authorList>
            <person name="Martin C."/>
        </authorList>
    </citation>
    <scope>NUCLEOTIDE SEQUENCE</scope>
</reference>
<keyword evidence="10" id="KW-0539">Nucleus</keyword>
<dbReference type="Pfam" id="PF10523">
    <property type="entry name" value="BEN"/>
    <property type="match status" value="1"/>
</dbReference>
<keyword evidence="7 12" id="KW-0175">Coiled coil</keyword>
<keyword evidence="9" id="KW-0804">Transcription</keyword>
<feature type="coiled-coil region" evidence="12">
    <location>
        <begin position="67"/>
        <end position="101"/>
    </location>
</feature>
<accession>A0A8J1URC7</accession>
<dbReference type="PANTHER" id="PTHR16243:SF2">
    <property type="entry name" value="PROTEIN BANP"/>
    <property type="match status" value="1"/>
</dbReference>
<gene>
    <name evidence="14" type="ORF">OFUS_LOCUS5583</name>
</gene>
<evidence type="ECO:0000256" key="11">
    <source>
        <dbReference type="ARBA" id="ARBA00023306"/>
    </source>
</evidence>
<dbReference type="GO" id="GO:0005634">
    <property type="term" value="C:nucleus"/>
    <property type="evidence" value="ECO:0007669"/>
    <property type="project" value="UniProtKB-SubCell"/>
</dbReference>
<dbReference type="PANTHER" id="PTHR16243">
    <property type="entry name" value="BTG3-ASSOCIATED NUCLEAR PROTEIN BANP"/>
    <property type="match status" value="1"/>
</dbReference>
<evidence type="ECO:0000256" key="5">
    <source>
        <dbReference type="ARBA" id="ARBA00022853"/>
    </source>
</evidence>
<evidence type="ECO:0000256" key="10">
    <source>
        <dbReference type="ARBA" id="ARBA00023242"/>
    </source>
</evidence>
<comment type="caution">
    <text evidence="14">The sequence shown here is derived from an EMBL/GenBank/DDBJ whole genome shotgun (WGS) entry which is preliminary data.</text>
</comment>